<evidence type="ECO:0000313" key="2">
    <source>
        <dbReference type="Proteomes" id="UP000244005"/>
    </source>
</evidence>
<gene>
    <name evidence="1" type="ORF">MARPO_0294s0001</name>
</gene>
<accession>A0A2R6VZ47</accession>
<dbReference type="Proteomes" id="UP000244005">
    <property type="component" value="Unassembled WGS sequence"/>
</dbReference>
<proteinExistence type="predicted"/>
<keyword evidence="2" id="KW-1185">Reference proteome</keyword>
<dbReference type="AlphaFoldDB" id="A0A2R6VZ47"/>
<evidence type="ECO:0000313" key="1">
    <source>
        <dbReference type="EMBL" id="PTQ26870.1"/>
    </source>
</evidence>
<reference evidence="2" key="1">
    <citation type="journal article" date="2017" name="Cell">
        <title>Insights into land plant evolution garnered from the Marchantia polymorpha genome.</title>
        <authorList>
            <person name="Bowman J.L."/>
            <person name="Kohchi T."/>
            <person name="Yamato K.T."/>
            <person name="Jenkins J."/>
            <person name="Shu S."/>
            <person name="Ishizaki K."/>
            <person name="Yamaoka S."/>
            <person name="Nishihama R."/>
            <person name="Nakamura Y."/>
            <person name="Berger F."/>
            <person name="Adam C."/>
            <person name="Aki S.S."/>
            <person name="Althoff F."/>
            <person name="Araki T."/>
            <person name="Arteaga-Vazquez M.A."/>
            <person name="Balasubrmanian S."/>
            <person name="Barry K."/>
            <person name="Bauer D."/>
            <person name="Boehm C.R."/>
            <person name="Briginshaw L."/>
            <person name="Caballero-Perez J."/>
            <person name="Catarino B."/>
            <person name="Chen F."/>
            <person name="Chiyoda S."/>
            <person name="Chovatia M."/>
            <person name="Davies K.M."/>
            <person name="Delmans M."/>
            <person name="Demura T."/>
            <person name="Dierschke T."/>
            <person name="Dolan L."/>
            <person name="Dorantes-Acosta A.E."/>
            <person name="Eklund D.M."/>
            <person name="Florent S.N."/>
            <person name="Flores-Sandoval E."/>
            <person name="Fujiyama A."/>
            <person name="Fukuzawa H."/>
            <person name="Galik B."/>
            <person name="Grimanelli D."/>
            <person name="Grimwood J."/>
            <person name="Grossniklaus U."/>
            <person name="Hamada T."/>
            <person name="Haseloff J."/>
            <person name="Hetherington A.J."/>
            <person name="Higo A."/>
            <person name="Hirakawa Y."/>
            <person name="Hundley H.N."/>
            <person name="Ikeda Y."/>
            <person name="Inoue K."/>
            <person name="Inoue S.I."/>
            <person name="Ishida S."/>
            <person name="Jia Q."/>
            <person name="Kakita M."/>
            <person name="Kanazawa T."/>
            <person name="Kawai Y."/>
            <person name="Kawashima T."/>
            <person name="Kennedy M."/>
            <person name="Kinose K."/>
            <person name="Kinoshita T."/>
            <person name="Kohara Y."/>
            <person name="Koide E."/>
            <person name="Komatsu K."/>
            <person name="Kopischke S."/>
            <person name="Kubo M."/>
            <person name="Kyozuka J."/>
            <person name="Lagercrantz U."/>
            <person name="Lin S.S."/>
            <person name="Lindquist E."/>
            <person name="Lipzen A.M."/>
            <person name="Lu C.W."/>
            <person name="De Luna E."/>
            <person name="Martienssen R.A."/>
            <person name="Minamino N."/>
            <person name="Mizutani M."/>
            <person name="Mizutani M."/>
            <person name="Mochizuki N."/>
            <person name="Monte I."/>
            <person name="Mosher R."/>
            <person name="Nagasaki H."/>
            <person name="Nakagami H."/>
            <person name="Naramoto S."/>
            <person name="Nishitani K."/>
            <person name="Ohtani M."/>
            <person name="Okamoto T."/>
            <person name="Okumura M."/>
            <person name="Phillips J."/>
            <person name="Pollak B."/>
            <person name="Reinders A."/>
            <person name="Rovekamp M."/>
            <person name="Sano R."/>
            <person name="Sawa S."/>
            <person name="Schmid M.W."/>
            <person name="Shirakawa M."/>
            <person name="Solano R."/>
            <person name="Spunde A."/>
            <person name="Suetsugu N."/>
            <person name="Sugano S."/>
            <person name="Sugiyama A."/>
            <person name="Sun R."/>
            <person name="Suzuki Y."/>
            <person name="Takenaka M."/>
            <person name="Takezawa D."/>
            <person name="Tomogane H."/>
            <person name="Tsuzuki M."/>
            <person name="Ueda T."/>
            <person name="Umeda M."/>
            <person name="Ward J.M."/>
            <person name="Watanabe Y."/>
            <person name="Yazaki K."/>
            <person name="Yokoyama R."/>
            <person name="Yoshitake Y."/>
            <person name="Yotsui I."/>
            <person name="Zachgo S."/>
            <person name="Schmutz J."/>
        </authorList>
    </citation>
    <scope>NUCLEOTIDE SEQUENCE [LARGE SCALE GENOMIC DNA]</scope>
    <source>
        <strain evidence="2">Tak-1</strain>
    </source>
</reference>
<organism evidence="1 2">
    <name type="scientific">Marchantia polymorpha</name>
    <name type="common">Common liverwort</name>
    <name type="synonym">Marchantia aquatica</name>
    <dbReference type="NCBI Taxonomy" id="3197"/>
    <lineage>
        <taxon>Eukaryota</taxon>
        <taxon>Viridiplantae</taxon>
        <taxon>Streptophyta</taxon>
        <taxon>Embryophyta</taxon>
        <taxon>Marchantiophyta</taxon>
        <taxon>Marchantiopsida</taxon>
        <taxon>Marchantiidae</taxon>
        <taxon>Marchantiales</taxon>
        <taxon>Marchantiaceae</taxon>
        <taxon>Marchantia</taxon>
    </lineage>
</organism>
<name>A0A2R6VZ47_MARPO</name>
<sequence length="118" mass="13416">MCKAMCKSSALILQQDSVDTSFCSLSNHTSGCASPPLFRPEMHGVHTLQAMSWHESEFETSYSLWSQNEEAHVRYREGWARYGGRQLLPQERVGCLRRTPEGVNYGQFMHGLNTEKCS</sequence>
<dbReference type="EMBL" id="KZ772974">
    <property type="protein sequence ID" value="PTQ26870.1"/>
    <property type="molecule type" value="Genomic_DNA"/>
</dbReference>
<protein>
    <submittedName>
        <fullName evidence="1">Uncharacterized protein</fullName>
    </submittedName>
</protein>
<dbReference type="Gramene" id="Mp4g12010.1">
    <property type="protein sequence ID" value="Mp4g12010.1.cds"/>
    <property type="gene ID" value="Mp4g12010"/>
</dbReference>